<accession>A0AAV6L3Y7</accession>
<dbReference type="AlphaFoldDB" id="A0AAV6L3Y7"/>
<dbReference type="EMBL" id="JACTNZ010000003">
    <property type="protein sequence ID" value="KAG5559702.1"/>
    <property type="molecule type" value="Genomic_DNA"/>
</dbReference>
<name>A0AAV6L3Y7_9ERIC</name>
<organism evidence="2 3">
    <name type="scientific">Rhododendron griersonianum</name>
    <dbReference type="NCBI Taxonomy" id="479676"/>
    <lineage>
        <taxon>Eukaryota</taxon>
        <taxon>Viridiplantae</taxon>
        <taxon>Streptophyta</taxon>
        <taxon>Embryophyta</taxon>
        <taxon>Tracheophyta</taxon>
        <taxon>Spermatophyta</taxon>
        <taxon>Magnoliopsida</taxon>
        <taxon>eudicotyledons</taxon>
        <taxon>Gunneridae</taxon>
        <taxon>Pentapetalae</taxon>
        <taxon>asterids</taxon>
        <taxon>Ericales</taxon>
        <taxon>Ericaceae</taxon>
        <taxon>Ericoideae</taxon>
        <taxon>Rhodoreae</taxon>
        <taxon>Rhododendron</taxon>
    </lineage>
</organism>
<dbReference type="Proteomes" id="UP000823749">
    <property type="component" value="Chromosome 3"/>
</dbReference>
<evidence type="ECO:0000313" key="2">
    <source>
        <dbReference type="EMBL" id="KAG5559702.1"/>
    </source>
</evidence>
<keyword evidence="3" id="KW-1185">Reference proteome</keyword>
<gene>
    <name evidence="2" type="ORF">RHGRI_009277</name>
</gene>
<protein>
    <submittedName>
        <fullName evidence="2">Uncharacterized protein</fullName>
    </submittedName>
</protein>
<comment type="caution">
    <text evidence="2">The sequence shown here is derived from an EMBL/GenBank/DDBJ whole genome shotgun (WGS) entry which is preliminary data.</text>
</comment>
<sequence length="153" mass="16338">MASSSSSSSSSCSSSRTFATKFSSIKVIFLLILVALLGSAMVIKPVEAAAAEDTRLQTQTPLALPPAKPSFRRQQAYPFGCNRPGPCPPLGKGMSIEIGPFSWSYPLVLPKPNSIIPYSAGGGFKGFKCQPQAPKENVNPTNRKISTTEDNRM</sequence>
<feature type="region of interest" description="Disordered" evidence="1">
    <location>
        <begin position="129"/>
        <end position="153"/>
    </location>
</feature>
<evidence type="ECO:0000313" key="3">
    <source>
        <dbReference type="Proteomes" id="UP000823749"/>
    </source>
</evidence>
<evidence type="ECO:0000256" key="1">
    <source>
        <dbReference type="SAM" id="MobiDB-lite"/>
    </source>
</evidence>
<proteinExistence type="predicted"/>
<reference evidence="2" key="1">
    <citation type="submission" date="2020-08" db="EMBL/GenBank/DDBJ databases">
        <title>Plant Genome Project.</title>
        <authorList>
            <person name="Zhang R.-G."/>
        </authorList>
    </citation>
    <scope>NUCLEOTIDE SEQUENCE</scope>
    <source>
        <strain evidence="2">WSP0</strain>
        <tissue evidence="2">Leaf</tissue>
    </source>
</reference>